<proteinExistence type="inferred from homology"/>
<feature type="domain" description="NADH:quinone oxidoreductase/Mrp antiporter transmembrane" evidence="8">
    <location>
        <begin position="130"/>
        <end position="421"/>
    </location>
</feature>
<keyword evidence="10" id="KW-1185">Reference proteome</keyword>
<reference evidence="9 10" key="1">
    <citation type="submission" date="2015-07" db="EMBL/GenBank/DDBJ databases">
        <authorList>
            <person name="Noorani M."/>
        </authorList>
    </citation>
    <scope>NUCLEOTIDE SEQUENCE [LARGE SCALE GENOMIC DNA]</scope>
    <source>
        <strain evidence="9 10">KCTC 42284</strain>
    </source>
</reference>
<gene>
    <name evidence="9" type="ORF">WM2015_379</name>
</gene>
<dbReference type="EMBL" id="CP012154">
    <property type="protein sequence ID" value="AKS40762.1"/>
    <property type="molecule type" value="Genomic_DNA"/>
</dbReference>
<evidence type="ECO:0000256" key="3">
    <source>
        <dbReference type="ARBA" id="ARBA00022475"/>
    </source>
</evidence>
<evidence type="ECO:0000256" key="1">
    <source>
        <dbReference type="ARBA" id="ARBA00004651"/>
    </source>
</evidence>
<dbReference type="RefSeq" id="WP_049724449.1">
    <property type="nucleotide sequence ID" value="NZ_CP012154.1"/>
</dbReference>
<dbReference type="PRINTS" id="PR01434">
    <property type="entry name" value="NADHDHGNASE5"/>
</dbReference>
<comment type="similarity">
    <text evidence="2">Belongs to the CPA3 antiporters (TC 2.A.63) subunit D family.</text>
</comment>
<evidence type="ECO:0000256" key="5">
    <source>
        <dbReference type="ARBA" id="ARBA00022989"/>
    </source>
</evidence>
<comment type="subcellular location">
    <subcellularLocation>
        <location evidence="1">Cell membrane</location>
        <topology evidence="1">Multi-pass membrane protein</topology>
    </subcellularLocation>
    <subcellularLocation>
        <location evidence="7">Membrane</location>
        <topology evidence="7">Multi-pass membrane protein</topology>
    </subcellularLocation>
</comment>
<dbReference type="STRING" id="1579979.WM2015_379"/>
<keyword evidence="6" id="KW-0472">Membrane</keyword>
<dbReference type="InterPro" id="IPR001750">
    <property type="entry name" value="ND/Mrp_TM"/>
</dbReference>
<dbReference type="PANTHER" id="PTHR42703:SF1">
    <property type="entry name" value="NA(+)_H(+) ANTIPORTER SUBUNIT D1"/>
    <property type="match status" value="1"/>
</dbReference>
<keyword evidence="3" id="KW-1003">Cell membrane</keyword>
<evidence type="ECO:0000259" key="8">
    <source>
        <dbReference type="Pfam" id="PF00361"/>
    </source>
</evidence>
<sequence length="488" mass="52305">MNPNLLIPALILTPLIGAVLIALTGRWPNIREGVTLTTAATLFGLATQLIRPVVDRFEVGLTVAEPVPGLAIAFNLEPLGLIFALLASLLWFVTSVYAIGYMRGNKEPRQTSFYVFFAIAISGAMGVATAGNLLTLFIFYEVLTISTWPLVTHKQNDAARAGGRTYLGVLLVTSIGLLLPAIIWTWSVAGTVDFTQGGILYGLMGPGSAAILLAMFVLGVGKAAVMPVHRWLPAAMVAPTPVSALLHAVAVVKAGVFTITKVVIYIFGLDFLAEVPLEKYLIYLAGFTVVAGSVIALKQVEIKRMLAYSTISQLSYIVMAALVLAPFAEIGAAVHIVAHAFGKITLFFCAGAIYIASKKTRVDQLRGIGLRMPLTMIAFTIGALSMIGVPPTAGFVSKWYIIAGAFQVESYFTLAVLMLSTGLNAAYFLPIVFRAFFRPEDERPEIDHGEAPWPMVTALCVTAVLVLAFFVLNGPIVDIETRILEVAP</sequence>
<accession>A0A0K0XT12</accession>
<dbReference type="Pfam" id="PF00361">
    <property type="entry name" value="Proton_antipo_M"/>
    <property type="match status" value="1"/>
</dbReference>
<dbReference type="InterPro" id="IPR050586">
    <property type="entry name" value="CPA3_Na-H_Antiporter_D"/>
</dbReference>
<evidence type="ECO:0000256" key="6">
    <source>
        <dbReference type="ARBA" id="ARBA00023136"/>
    </source>
</evidence>
<dbReference type="OrthoDB" id="9768329at2"/>
<protein>
    <submittedName>
        <fullName evidence="9">NADH dehydrogenase (Quinone)</fullName>
    </submittedName>
</protein>
<dbReference type="KEGG" id="wma:WM2015_379"/>
<evidence type="ECO:0000256" key="2">
    <source>
        <dbReference type="ARBA" id="ARBA00005346"/>
    </source>
</evidence>
<dbReference type="PATRIC" id="fig|1579979.3.peg.383"/>
<dbReference type="GO" id="GO:0005886">
    <property type="term" value="C:plasma membrane"/>
    <property type="evidence" value="ECO:0007669"/>
    <property type="project" value="UniProtKB-SubCell"/>
</dbReference>
<keyword evidence="5" id="KW-1133">Transmembrane helix</keyword>
<name>A0A0K0XT12_9GAMM</name>
<dbReference type="PANTHER" id="PTHR42703">
    <property type="entry name" value="NADH DEHYDROGENASE"/>
    <property type="match status" value="1"/>
</dbReference>
<keyword evidence="4 7" id="KW-0812">Transmembrane</keyword>
<evidence type="ECO:0000313" key="9">
    <source>
        <dbReference type="EMBL" id="AKS40762.1"/>
    </source>
</evidence>
<dbReference type="AlphaFoldDB" id="A0A0K0XT12"/>
<evidence type="ECO:0000256" key="7">
    <source>
        <dbReference type="RuleBase" id="RU000320"/>
    </source>
</evidence>
<evidence type="ECO:0000256" key="4">
    <source>
        <dbReference type="ARBA" id="ARBA00022692"/>
    </source>
</evidence>
<evidence type="ECO:0000313" key="10">
    <source>
        <dbReference type="Proteomes" id="UP000066624"/>
    </source>
</evidence>
<organism evidence="9 10">
    <name type="scientific">Wenzhouxiangella marina</name>
    <dbReference type="NCBI Taxonomy" id="1579979"/>
    <lineage>
        <taxon>Bacteria</taxon>
        <taxon>Pseudomonadati</taxon>
        <taxon>Pseudomonadota</taxon>
        <taxon>Gammaproteobacteria</taxon>
        <taxon>Chromatiales</taxon>
        <taxon>Wenzhouxiangellaceae</taxon>
        <taxon>Wenzhouxiangella</taxon>
    </lineage>
</organism>
<dbReference type="Proteomes" id="UP000066624">
    <property type="component" value="Chromosome"/>
</dbReference>